<dbReference type="InterPro" id="IPR010982">
    <property type="entry name" value="Lambda_DNA-bd_dom_sf"/>
</dbReference>
<proteinExistence type="predicted"/>
<dbReference type="KEGG" id="salw:CP975_15180"/>
<reference evidence="3 4" key="1">
    <citation type="submission" date="2017-09" db="EMBL/GenBank/DDBJ databases">
        <authorList>
            <person name="Lee N."/>
            <person name="Cho B.-K."/>
        </authorList>
    </citation>
    <scope>NUCLEOTIDE SEQUENCE [LARGE SCALE GENOMIC DNA]</scope>
    <source>
        <strain evidence="3 4">ATCC 12461</strain>
    </source>
</reference>
<dbReference type="Proteomes" id="UP000326553">
    <property type="component" value="Chromosome"/>
</dbReference>
<dbReference type="SUPFAM" id="SSF47413">
    <property type="entry name" value="lambda repressor-like DNA-binding domains"/>
    <property type="match status" value="1"/>
</dbReference>
<dbReference type="Gene3D" id="1.10.260.40">
    <property type="entry name" value="lambda repressor-like DNA-binding domains"/>
    <property type="match status" value="1"/>
</dbReference>
<dbReference type="OrthoDB" id="3197212at2"/>
<evidence type="ECO:0000256" key="1">
    <source>
        <dbReference type="SAM" id="MobiDB-lite"/>
    </source>
</evidence>
<dbReference type="CDD" id="cd00093">
    <property type="entry name" value="HTH_XRE"/>
    <property type="match status" value="1"/>
</dbReference>
<feature type="compositionally biased region" description="Low complexity" evidence="1">
    <location>
        <begin position="31"/>
        <end position="53"/>
    </location>
</feature>
<name>A0A5J6HJL6_STRAD</name>
<sequence>MGGGRRAWGRVARRPGSATRVRRSRRPPGPAARARPPASAARAHPPPASAARARPSRPPFVPPLVLGCPCPPPIARIETGQQAPTLDSLIRIADVIGVPLRDIVYRRGSLSARRRAGCRSGRRQRVTLLLLLAWARARFLRYEVELTAFDTEGRALSAYVRGGRIRGEELA</sequence>
<dbReference type="PROSITE" id="PS50943">
    <property type="entry name" value="HTH_CROC1"/>
    <property type="match status" value="1"/>
</dbReference>
<dbReference type="GO" id="GO:0003677">
    <property type="term" value="F:DNA binding"/>
    <property type="evidence" value="ECO:0007669"/>
    <property type="project" value="InterPro"/>
</dbReference>
<dbReference type="InterPro" id="IPR001387">
    <property type="entry name" value="Cro/C1-type_HTH"/>
</dbReference>
<evidence type="ECO:0000259" key="2">
    <source>
        <dbReference type="PROSITE" id="PS50943"/>
    </source>
</evidence>
<evidence type="ECO:0000313" key="3">
    <source>
        <dbReference type="EMBL" id="QEV18654.1"/>
    </source>
</evidence>
<dbReference type="Pfam" id="PF01381">
    <property type="entry name" value="HTH_3"/>
    <property type="match status" value="1"/>
</dbReference>
<dbReference type="EMBL" id="CP023695">
    <property type="protein sequence ID" value="QEV18654.1"/>
    <property type="molecule type" value="Genomic_DNA"/>
</dbReference>
<protein>
    <submittedName>
        <fullName evidence="3">XRE family transcriptional regulator</fullName>
    </submittedName>
</protein>
<dbReference type="RefSeq" id="WP_150476990.1">
    <property type="nucleotide sequence ID" value="NZ_CP023695.1"/>
</dbReference>
<dbReference type="AlphaFoldDB" id="A0A5J6HJL6"/>
<feature type="domain" description="HTH cro/C1-type" evidence="2">
    <location>
        <begin position="74"/>
        <end position="103"/>
    </location>
</feature>
<accession>A0A5J6HJL6</accession>
<gene>
    <name evidence="3" type="ORF">CP975_15180</name>
</gene>
<organism evidence="3 4">
    <name type="scientific">Streptomyces alboniger</name>
    <dbReference type="NCBI Taxonomy" id="132473"/>
    <lineage>
        <taxon>Bacteria</taxon>
        <taxon>Bacillati</taxon>
        <taxon>Actinomycetota</taxon>
        <taxon>Actinomycetes</taxon>
        <taxon>Kitasatosporales</taxon>
        <taxon>Streptomycetaceae</taxon>
        <taxon>Streptomyces</taxon>
        <taxon>Streptomyces aurantiacus group</taxon>
    </lineage>
</organism>
<evidence type="ECO:0000313" key="4">
    <source>
        <dbReference type="Proteomes" id="UP000326553"/>
    </source>
</evidence>
<keyword evidence="4" id="KW-1185">Reference proteome</keyword>
<feature type="region of interest" description="Disordered" evidence="1">
    <location>
        <begin position="1"/>
        <end position="57"/>
    </location>
</feature>